<evidence type="ECO:0000313" key="9">
    <source>
        <dbReference type="Proteomes" id="UP000567179"/>
    </source>
</evidence>
<dbReference type="InterPro" id="IPR051156">
    <property type="entry name" value="Mito/Outer_Membr_Metalloprot"/>
</dbReference>
<proteinExistence type="inferred from homology"/>
<dbReference type="PANTHER" id="PTHR22726">
    <property type="entry name" value="METALLOENDOPEPTIDASE OMA1"/>
    <property type="match status" value="1"/>
</dbReference>
<evidence type="ECO:0000256" key="2">
    <source>
        <dbReference type="ARBA" id="ARBA00022723"/>
    </source>
</evidence>
<protein>
    <recommendedName>
        <fullName evidence="7">Peptidase M48 domain-containing protein</fullName>
    </recommendedName>
</protein>
<keyword evidence="3 6" id="KW-0378">Hydrolase</keyword>
<dbReference type="InterPro" id="IPR001915">
    <property type="entry name" value="Peptidase_M48"/>
</dbReference>
<dbReference type="PANTHER" id="PTHR22726:SF1">
    <property type="entry name" value="METALLOENDOPEPTIDASE OMA1, MITOCHONDRIAL"/>
    <property type="match status" value="1"/>
</dbReference>
<comment type="cofactor">
    <cofactor evidence="6">
        <name>Zn(2+)</name>
        <dbReference type="ChEBI" id="CHEBI:29105"/>
    </cofactor>
    <text evidence="6">Binds 1 zinc ion per subunit.</text>
</comment>
<evidence type="ECO:0000256" key="1">
    <source>
        <dbReference type="ARBA" id="ARBA00022670"/>
    </source>
</evidence>
<dbReference type="GO" id="GO:0004222">
    <property type="term" value="F:metalloendopeptidase activity"/>
    <property type="evidence" value="ECO:0007669"/>
    <property type="project" value="InterPro"/>
</dbReference>
<dbReference type="CDD" id="cd07331">
    <property type="entry name" value="M48C_Oma1_like"/>
    <property type="match status" value="1"/>
</dbReference>
<dbReference type="Pfam" id="PF01435">
    <property type="entry name" value="Peptidase_M48"/>
    <property type="match status" value="1"/>
</dbReference>
<organism evidence="8 9">
    <name type="scientific">Psilocybe cf. subviscida</name>
    <dbReference type="NCBI Taxonomy" id="2480587"/>
    <lineage>
        <taxon>Eukaryota</taxon>
        <taxon>Fungi</taxon>
        <taxon>Dikarya</taxon>
        <taxon>Basidiomycota</taxon>
        <taxon>Agaricomycotina</taxon>
        <taxon>Agaricomycetes</taxon>
        <taxon>Agaricomycetidae</taxon>
        <taxon>Agaricales</taxon>
        <taxon>Agaricineae</taxon>
        <taxon>Strophariaceae</taxon>
        <taxon>Psilocybe</taxon>
    </lineage>
</organism>
<dbReference type="AlphaFoldDB" id="A0A8H5AWP2"/>
<evidence type="ECO:0000256" key="5">
    <source>
        <dbReference type="ARBA" id="ARBA00023049"/>
    </source>
</evidence>
<feature type="domain" description="Peptidase M48" evidence="7">
    <location>
        <begin position="193"/>
        <end position="363"/>
    </location>
</feature>
<evidence type="ECO:0000313" key="8">
    <source>
        <dbReference type="EMBL" id="KAF5312364.1"/>
    </source>
</evidence>
<dbReference type="GO" id="GO:0034982">
    <property type="term" value="P:mitochondrial protein processing"/>
    <property type="evidence" value="ECO:0007669"/>
    <property type="project" value="TreeGrafter"/>
</dbReference>
<evidence type="ECO:0000259" key="7">
    <source>
        <dbReference type="Pfam" id="PF01435"/>
    </source>
</evidence>
<evidence type="ECO:0000256" key="4">
    <source>
        <dbReference type="ARBA" id="ARBA00022833"/>
    </source>
</evidence>
<keyword evidence="1 6" id="KW-0645">Protease</keyword>
<keyword evidence="2" id="KW-0479">Metal-binding</keyword>
<accession>A0A8H5AWP2</accession>
<sequence>MFLQRRLFRLPPLNCRALSSTPQRSRVYVRFGGSQYPLNQFPGSKGSSNNGGRWDPRVKSLAVVAAGAASVAYYVSHLEQVAETGRWRFINTSPEEEAKLGETMRKSIRSEFATTTLPPNHTLSVHVRRVVSRILEANNLGVLHDDTPPKRPASLFGARMDPADAADNWNPDAHFGGGGGEASKTGMAPVYGPQKVWDVIVVNDKKMINAMASPGIIVVFTGILPVCEDEQGLAAVLSHGNDVHSSEIGHVVARHTAERISSQTVAWGIILVLSTAFSIDMGLSNLLQTYLLELPNSRKQETEADIIGLRLMSKACYDPAASPKMFGRLAQLESKIASRANASWDFFHTHPSSEKRVKFLEERLHEGYTIMSQNPHCGQLQQELEAFRATARPVKFEPDGSVIVR</sequence>
<keyword evidence="5 6" id="KW-0482">Metalloprotease</keyword>
<dbReference type="Proteomes" id="UP000567179">
    <property type="component" value="Unassembled WGS sequence"/>
</dbReference>
<comment type="caution">
    <text evidence="8">The sequence shown here is derived from an EMBL/GenBank/DDBJ whole genome shotgun (WGS) entry which is preliminary data.</text>
</comment>
<dbReference type="GO" id="GO:0005743">
    <property type="term" value="C:mitochondrial inner membrane"/>
    <property type="evidence" value="ECO:0007669"/>
    <property type="project" value="TreeGrafter"/>
</dbReference>
<comment type="similarity">
    <text evidence="6">Belongs to the peptidase M48 family.</text>
</comment>
<dbReference type="GO" id="GO:0006515">
    <property type="term" value="P:protein quality control for misfolded or incompletely synthesized proteins"/>
    <property type="evidence" value="ECO:0007669"/>
    <property type="project" value="TreeGrafter"/>
</dbReference>
<evidence type="ECO:0000256" key="3">
    <source>
        <dbReference type="ARBA" id="ARBA00022801"/>
    </source>
</evidence>
<evidence type="ECO:0000256" key="6">
    <source>
        <dbReference type="RuleBase" id="RU003983"/>
    </source>
</evidence>
<dbReference type="OrthoDB" id="7464992at2759"/>
<gene>
    <name evidence="8" type="ORF">D9619_002675</name>
</gene>
<keyword evidence="4 6" id="KW-0862">Zinc</keyword>
<name>A0A8H5AWP2_9AGAR</name>
<dbReference type="GO" id="GO:0046872">
    <property type="term" value="F:metal ion binding"/>
    <property type="evidence" value="ECO:0007669"/>
    <property type="project" value="UniProtKB-KW"/>
</dbReference>
<dbReference type="EMBL" id="JAACJJ010000056">
    <property type="protein sequence ID" value="KAF5312364.1"/>
    <property type="molecule type" value="Genomic_DNA"/>
</dbReference>
<keyword evidence="9" id="KW-1185">Reference proteome</keyword>
<reference evidence="8 9" key="1">
    <citation type="journal article" date="2020" name="ISME J.">
        <title>Uncovering the hidden diversity of litter-decomposition mechanisms in mushroom-forming fungi.</title>
        <authorList>
            <person name="Floudas D."/>
            <person name="Bentzer J."/>
            <person name="Ahren D."/>
            <person name="Johansson T."/>
            <person name="Persson P."/>
            <person name="Tunlid A."/>
        </authorList>
    </citation>
    <scope>NUCLEOTIDE SEQUENCE [LARGE SCALE GENOMIC DNA]</scope>
    <source>
        <strain evidence="8 9">CBS 101986</strain>
    </source>
</reference>